<protein>
    <submittedName>
        <fullName evidence="1">Uncharacterized protein</fullName>
    </submittedName>
</protein>
<dbReference type="GeneID" id="60696724"/>
<evidence type="ECO:0000313" key="2">
    <source>
        <dbReference type="Proteomes" id="UP000095008"/>
    </source>
</evidence>
<comment type="caution">
    <text evidence="1">The sequence shown here is derived from an EMBL/GenBank/DDBJ whole genome shotgun (WGS) entry which is preliminary data.</text>
</comment>
<dbReference type="RefSeq" id="WP_031568880.1">
    <property type="nucleotide sequence ID" value="NZ_JABBDW010000170.1"/>
</dbReference>
<organism evidence="1 2">
    <name type="scientific">Acidithiobacillus thiooxidans</name>
    <name type="common">Thiobacillus thiooxidans</name>
    <dbReference type="NCBI Taxonomy" id="930"/>
    <lineage>
        <taxon>Bacteria</taxon>
        <taxon>Pseudomonadati</taxon>
        <taxon>Pseudomonadota</taxon>
        <taxon>Acidithiobacillia</taxon>
        <taxon>Acidithiobacillales</taxon>
        <taxon>Acidithiobacillaceae</taxon>
        <taxon>Acidithiobacillus</taxon>
    </lineage>
</organism>
<name>A0A1C2J1N7_ACITH</name>
<dbReference type="AlphaFoldDB" id="A0A1C2J1N7"/>
<keyword evidence="2" id="KW-1185">Reference proteome</keyword>
<reference evidence="1" key="1">
    <citation type="journal article" date="2016" name="Int. J. Mol. Sci.">
        <title>Comparative genomics of the extreme acidophile Acidithiobacillus thiooxidans reveals intraspecific divergence and niche adaptation.</title>
        <authorList>
            <person name="Zhang X."/>
            <person name="Feng X."/>
            <person name="Tao J."/>
            <person name="Ma L."/>
            <person name="Xiao Y."/>
            <person name="Liang Y."/>
            <person name="Liu X."/>
            <person name="Yin H."/>
        </authorList>
    </citation>
    <scope>NUCLEOTIDE SEQUENCE [LARGE SCALE GENOMIC DNA]</scope>
    <source>
        <strain evidence="1">DXS-W</strain>
    </source>
</reference>
<accession>A0A1C2J1N7</accession>
<dbReference type="EMBL" id="LWRY01000277">
    <property type="protein sequence ID" value="OCX68130.1"/>
    <property type="molecule type" value="Genomic_DNA"/>
</dbReference>
<dbReference type="Proteomes" id="UP000095008">
    <property type="component" value="Unassembled WGS sequence"/>
</dbReference>
<evidence type="ECO:0000313" key="1">
    <source>
        <dbReference type="EMBL" id="OCX68130.1"/>
    </source>
</evidence>
<proteinExistence type="predicted"/>
<gene>
    <name evidence="1" type="ORF">A6M23_18985</name>
</gene>
<sequence>MRLSLPTETASSERQALQWICRRLSLRLDFQGPDYALYGAGVPFGKPVPALELLRDLAVIPYIQGTMTVRLHSVKVHNAPLR</sequence>